<evidence type="ECO:0000256" key="4">
    <source>
        <dbReference type="ARBA" id="ARBA00022777"/>
    </source>
</evidence>
<sequence length="395" mass="45700">MASSGCHPCVDLLNKDELLETLQRPEYDSVWNSDFKGAKGTDIVLNLVNDGQFSSLYELYNKASVDKHPSIIVKHIKSIPMGSKLSTVPVTLSYERQVLQKLDEFCLNNKSLRMYLHVPDTAFAFLEKFPLQHSLRERLKNKDFSLDLAAAIVDSLAMIHKATHLQYNKTEYLEDLEAQLQTQHCQDIVEQLTFVAPFQKNNRLIEEDHIIEETLKRVNEKPIVSTAVKDMKNVFHFTKECLIHGNLQLDSIYFTSSNNAYLTNFEFSHIGPVSYDMACLLVNYITFFYYHLEHFHQPDTCSRFSQCLIEFMKISGLKYTELMKLKSDQKFWSEVAGFTGCEIIKRLLEPFHLKTLQGCQHARKDMLEVGFRLLYAYKNISSIDSLLIIAFMLVY</sequence>
<protein>
    <submittedName>
        <fullName evidence="7">Methylthioribose kinase isoform X1</fullName>
    </submittedName>
</protein>
<keyword evidence="5" id="KW-0067">ATP-binding</keyword>
<evidence type="ECO:0000256" key="1">
    <source>
        <dbReference type="ARBA" id="ARBA00010165"/>
    </source>
</evidence>
<dbReference type="SUPFAM" id="SSF56112">
    <property type="entry name" value="Protein kinase-like (PK-like)"/>
    <property type="match status" value="1"/>
</dbReference>
<dbReference type="AlphaFoldDB" id="A0A6P7SVE9"/>
<accession>A0A6P7SVE9</accession>
<keyword evidence="3" id="KW-0547">Nucleotide-binding</keyword>
<organism evidence="6 7">
    <name type="scientific">Octopus sinensis</name>
    <name type="common">East Asian common octopus</name>
    <dbReference type="NCBI Taxonomy" id="2607531"/>
    <lineage>
        <taxon>Eukaryota</taxon>
        <taxon>Metazoa</taxon>
        <taxon>Spiralia</taxon>
        <taxon>Lophotrochozoa</taxon>
        <taxon>Mollusca</taxon>
        <taxon>Cephalopoda</taxon>
        <taxon>Coleoidea</taxon>
        <taxon>Octopodiformes</taxon>
        <taxon>Octopoda</taxon>
        <taxon>Incirrata</taxon>
        <taxon>Octopodidae</taxon>
        <taxon>Octopus</taxon>
    </lineage>
</organism>
<dbReference type="PANTHER" id="PTHR34273">
    <property type="entry name" value="METHYLTHIORIBOSE KINASE"/>
    <property type="match status" value="1"/>
</dbReference>
<evidence type="ECO:0000256" key="5">
    <source>
        <dbReference type="ARBA" id="ARBA00022840"/>
    </source>
</evidence>
<gene>
    <name evidence="7" type="primary">LOC115216774</name>
</gene>
<dbReference type="GO" id="GO:0016301">
    <property type="term" value="F:kinase activity"/>
    <property type="evidence" value="ECO:0007669"/>
    <property type="project" value="UniProtKB-KW"/>
</dbReference>
<name>A0A6P7SVE9_9MOLL</name>
<dbReference type="KEGG" id="osn:115216774"/>
<evidence type="ECO:0000313" key="7">
    <source>
        <dbReference type="RefSeq" id="XP_029642204.1"/>
    </source>
</evidence>
<evidence type="ECO:0000256" key="3">
    <source>
        <dbReference type="ARBA" id="ARBA00022741"/>
    </source>
</evidence>
<dbReference type="Gene3D" id="3.90.1200.10">
    <property type="match status" value="1"/>
</dbReference>
<dbReference type="RefSeq" id="XP_029642204.1">
    <property type="nucleotide sequence ID" value="XM_029786344.2"/>
</dbReference>
<evidence type="ECO:0000313" key="6">
    <source>
        <dbReference type="Proteomes" id="UP000515154"/>
    </source>
</evidence>
<evidence type="ECO:0000256" key="2">
    <source>
        <dbReference type="ARBA" id="ARBA00022679"/>
    </source>
</evidence>
<dbReference type="InterPro" id="IPR011009">
    <property type="entry name" value="Kinase-like_dom_sf"/>
</dbReference>
<dbReference type="Proteomes" id="UP000515154">
    <property type="component" value="Linkage group LG10"/>
</dbReference>
<dbReference type="PANTHER" id="PTHR34273:SF2">
    <property type="entry name" value="METHYLTHIORIBOSE KINASE"/>
    <property type="match status" value="1"/>
</dbReference>
<keyword evidence="4 7" id="KW-0418">Kinase</keyword>
<proteinExistence type="inferred from homology"/>
<dbReference type="GO" id="GO:0005524">
    <property type="term" value="F:ATP binding"/>
    <property type="evidence" value="ECO:0007669"/>
    <property type="project" value="UniProtKB-KW"/>
</dbReference>
<reference evidence="7" key="1">
    <citation type="submission" date="2025-08" db="UniProtKB">
        <authorList>
            <consortium name="RefSeq"/>
        </authorList>
    </citation>
    <scope>IDENTIFICATION</scope>
</reference>
<keyword evidence="6" id="KW-1185">Reference proteome</keyword>
<comment type="similarity">
    <text evidence="1">Belongs to the methylthioribose kinase family.</text>
</comment>
<keyword evidence="2" id="KW-0808">Transferase</keyword>